<dbReference type="Proteomes" id="UP001642360">
    <property type="component" value="Unassembled WGS sequence"/>
</dbReference>
<dbReference type="GO" id="GO:0005634">
    <property type="term" value="C:nucleus"/>
    <property type="evidence" value="ECO:0007669"/>
    <property type="project" value="UniProtKB-SubCell"/>
</dbReference>
<evidence type="ECO:0000256" key="4">
    <source>
        <dbReference type="ARBA" id="ARBA00023163"/>
    </source>
</evidence>
<proteinExistence type="predicted"/>
<organism evidence="8 9">
    <name type="scientific">Ilex paraguariensis</name>
    <name type="common">yerba mate</name>
    <dbReference type="NCBI Taxonomy" id="185542"/>
    <lineage>
        <taxon>Eukaryota</taxon>
        <taxon>Viridiplantae</taxon>
        <taxon>Streptophyta</taxon>
        <taxon>Embryophyta</taxon>
        <taxon>Tracheophyta</taxon>
        <taxon>Spermatophyta</taxon>
        <taxon>Magnoliopsida</taxon>
        <taxon>eudicotyledons</taxon>
        <taxon>Gunneridae</taxon>
        <taxon>Pentapetalae</taxon>
        <taxon>asterids</taxon>
        <taxon>campanulids</taxon>
        <taxon>Aquifoliales</taxon>
        <taxon>Aquifoliaceae</taxon>
        <taxon>Ilex</taxon>
    </lineage>
</organism>
<evidence type="ECO:0000256" key="1">
    <source>
        <dbReference type="ARBA" id="ARBA00004123"/>
    </source>
</evidence>
<comment type="function">
    <text evidence="6">Transcriptional repressor that regulates multiple aspects of plant growth and development.</text>
</comment>
<dbReference type="GO" id="GO:0045892">
    <property type="term" value="P:negative regulation of DNA-templated transcription"/>
    <property type="evidence" value="ECO:0007669"/>
    <property type="project" value="UniProtKB-UniRule"/>
</dbReference>
<evidence type="ECO:0000256" key="3">
    <source>
        <dbReference type="ARBA" id="ARBA00023015"/>
    </source>
</evidence>
<name>A0ABC8SG28_9AQUA</name>
<evidence type="ECO:0000256" key="2">
    <source>
        <dbReference type="ARBA" id="ARBA00022491"/>
    </source>
</evidence>
<dbReference type="InterPro" id="IPR038933">
    <property type="entry name" value="Ovate"/>
</dbReference>
<comment type="caution">
    <text evidence="8">The sequence shown here is derived from an EMBL/GenBank/DDBJ whole genome shotgun (WGS) entry which is preliminary data.</text>
</comment>
<evidence type="ECO:0000313" key="9">
    <source>
        <dbReference type="Proteomes" id="UP001642360"/>
    </source>
</evidence>
<dbReference type="PROSITE" id="PS51754">
    <property type="entry name" value="OVATE"/>
    <property type="match status" value="1"/>
</dbReference>
<evidence type="ECO:0000256" key="5">
    <source>
        <dbReference type="ARBA" id="ARBA00023242"/>
    </source>
</evidence>
<evidence type="ECO:0000256" key="6">
    <source>
        <dbReference type="RuleBase" id="RU367028"/>
    </source>
</evidence>
<sequence length="215" mass="24144">MSSILLKNFHLCIPKLSCLRTALSPPSDQNHHTSSINSITPNLMKNFNALYELTSDSSSKSLTSSTDDFFTSSDYSDPENLPDITTVFASQRFFFSSPGRSNSIVESRESATESDPVVNGGVAVHTFSPDPYCDFRRSMQEMVEAHQLTDVKTDWDLLHKLLSSYLTLNPKHTHKIIVRAFADLVISLIMSSTTTNSRRKTEDQHQYCATSRRLV</sequence>
<keyword evidence="3 6" id="KW-0805">Transcription regulation</keyword>
<dbReference type="Pfam" id="PF04844">
    <property type="entry name" value="Ovate"/>
    <property type="match status" value="1"/>
</dbReference>
<dbReference type="NCBIfam" id="TIGR01568">
    <property type="entry name" value="A_thal_3678"/>
    <property type="match status" value="1"/>
</dbReference>
<keyword evidence="9" id="KW-1185">Reference proteome</keyword>
<protein>
    <recommendedName>
        <fullName evidence="6">Transcription repressor</fullName>
    </recommendedName>
    <alternativeName>
        <fullName evidence="6">Ovate family protein</fullName>
    </alternativeName>
</protein>
<keyword evidence="4 6" id="KW-0804">Transcription</keyword>
<comment type="subcellular location">
    <subcellularLocation>
        <location evidence="1 6">Nucleus</location>
    </subcellularLocation>
</comment>
<dbReference type="AlphaFoldDB" id="A0ABC8SG28"/>
<reference evidence="8 9" key="1">
    <citation type="submission" date="2024-02" db="EMBL/GenBank/DDBJ databases">
        <authorList>
            <person name="Vignale AGUSTIN F."/>
            <person name="Sosa J E."/>
            <person name="Modenutti C."/>
        </authorList>
    </citation>
    <scope>NUCLEOTIDE SEQUENCE [LARGE SCALE GENOMIC DNA]</scope>
</reference>
<dbReference type="InterPro" id="IPR006458">
    <property type="entry name" value="Ovate_C"/>
</dbReference>
<dbReference type="EMBL" id="CAUOFW020002795">
    <property type="protein sequence ID" value="CAK9156141.1"/>
    <property type="molecule type" value="Genomic_DNA"/>
</dbReference>
<dbReference type="PANTHER" id="PTHR33057">
    <property type="entry name" value="TRANSCRIPTION REPRESSOR OFP7-RELATED"/>
    <property type="match status" value="1"/>
</dbReference>
<dbReference type="PANTHER" id="PTHR33057:SF21">
    <property type="entry name" value="TRANSCRIPTION REPRESSOR"/>
    <property type="match status" value="1"/>
</dbReference>
<keyword evidence="2 6" id="KW-0678">Repressor</keyword>
<evidence type="ECO:0000259" key="7">
    <source>
        <dbReference type="PROSITE" id="PS51754"/>
    </source>
</evidence>
<feature type="domain" description="OVATE" evidence="7">
    <location>
        <begin position="124"/>
        <end position="187"/>
    </location>
</feature>
<evidence type="ECO:0000313" key="8">
    <source>
        <dbReference type="EMBL" id="CAK9156141.1"/>
    </source>
</evidence>
<gene>
    <name evidence="8" type="ORF">ILEXP_LOCUS24547</name>
</gene>
<keyword evidence="5 6" id="KW-0539">Nucleus</keyword>
<accession>A0ABC8SG28</accession>